<proteinExistence type="predicted"/>
<keyword evidence="4 6" id="KW-1133">Transmembrane helix</keyword>
<dbReference type="STRING" id="1166340.SAMN05192583_0413"/>
<dbReference type="RefSeq" id="WP_093663787.1">
    <property type="nucleotide sequence ID" value="NZ_FOCF01000001.1"/>
</dbReference>
<keyword evidence="2" id="KW-1003">Cell membrane</keyword>
<keyword evidence="5 6" id="KW-0472">Membrane</keyword>
<dbReference type="PANTHER" id="PTHR36506">
    <property type="entry name" value="PREFLAGELLIN PEPTIDASE"/>
    <property type="match status" value="1"/>
</dbReference>
<accession>A0A1H7YUB2</accession>
<name>A0A1H7YUB2_9SPHN</name>
<evidence type="ECO:0000256" key="4">
    <source>
        <dbReference type="ARBA" id="ARBA00022989"/>
    </source>
</evidence>
<reference evidence="9" key="1">
    <citation type="submission" date="2016-10" db="EMBL/GenBank/DDBJ databases">
        <authorList>
            <person name="Varghese N."/>
            <person name="Submissions S."/>
        </authorList>
    </citation>
    <scope>NUCLEOTIDE SEQUENCE [LARGE SCALE GENOMIC DNA]</scope>
    <source>
        <strain evidence="9">S6-262</strain>
    </source>
</reference>
<protein>
    <submittedName>
        <fullName evidence="8">Prepilin peptidase CpaA</fullName>
    </submittedName>
</protein>
<dbReference type="OrthoDB" id="5329005at2"/>
<dbReference type="InterPro" id="IPR052218">
    <property type="entry name" value="Preflagellin_Peptidase"/>
</dbReference>
<sequence length="149" mass="15811">MGWFHPASLLLVVLIVLLVWAGVEDVRHRTIANGKNATIALLAPFWWWATATLGWGDLAWQIGGALAVFAAFAGLFAMGWMGGGDVKLIGALALWLPVGTMVWVLMVMSLLGGAISLALLIERGLARHQAQIEVPYGVAIVCAALLALP</sequence>
<dbReference type="Pfam" id="PF01478">
    <property type="entry name" value="Peptidase_A24"/>
    <property type="match status" value="1"/>
</dbReference>
<evidence type="ECO:0000256" key="5">
    <source>
        <dbReference type="ARBA" id="ARBA00023136"/>
    </source>
</evidence>
<organism evidence="8 9">
    <name type="scientific">Sphingomonas gellani</name>
    <dbReference type="NCBI Taxonomy" id="1166340"/>
    <lineage>
        <taxon>Bacteria</taxon>
        <taxon>Pseudomonadati</taxon>
        <taxon>Pseudomonadota</taxon>
        <taxon>Alphaproteobacteria</taxon>
        <taxon>Sphingomonadales</taxon>
        <taxon>Sphingomonadaceae</taxon>
        <taxon>Sphingomonas</taxon>
    </lineage>
</organism>
<dbReference type="PANTHER" id="PTHR36506:SF1">
    <property type="entry name" value="PREFLAGELLIN PEPTIDASE"/>
    <property type="match status" value="1"/>
</dbReference>
<comment type="subcellular location">
    <subcellularLocation>
        <location evidence="1">Cell membrane</location>
        <topology evidence="1">Multi-pass membrane protein</topology>
    </subcellularLocation>
</comment>
<dbReference type="Proteomes" id="UP000199206">
    <property type="component" value="Unassembled WGS sequence"/>
</dbReference>
<dbReference type="GO" id="GO:0005886">
    <property type="term" value="C:plasma membrane"/>
    <property type="evidence" value="ECO:0007669"/>
    <property type="project" value="UniProtKB-SubCell"/>
</dbReference>
<evidence type="ECO:0000256" key="6">
    <source>
        <dbReference type="SAM" id="Phobius"/>
    </source>
</evidence>
<keyword evidence="9" id="KW-1185">Reference proteome</keyword>
<evidence type="ECO:0000313" key="8">
    <source>
        <dbReference type="EMBL" id="SEM49796.1"/>
    </source>
</evidence>
<evidence type="ECO:0000256" key="2">
    <source>
        <dbReference type="ARBA" id="ARBA00022475"/>
    </source>
</evidence>
<dbReference type="EMBL" id="FOCF01000001">
    <property type="protein sequence ID" value="SEM49796.1"/>
    <property type="molecule type" value="Genomic_DNA"/>
</dbReference>
<keyword evidence="3 6" id="KW-0812">Transmembrane</keyword>
<dbReference type="InterPro" id="IPR000045">
    <property type="entry name" value="Prepilin_IV_endopep_pep"/>
</dbReference>
<evidence type="ECO:0000259" key="7">
    <source>
        <dbReference type="Pfam" id="PF01478"/>
    </source>
</evidence>
<feature type="transmembrane region" description="Helical" evidence="6">
    <location>
        <begin position="62"/>
        <end position="82"/>
    </location>
</feature>
<feature type="domain" description="Prepilin type IV endopeptidase peptidase" evidence="7">
    <location>
        <begin position="13"/>
        <end position="116"/>
    </location>
</feature>
<dbReference type="GO" id="GO:0004190">
    <property type="term" value="F:aspartic-type endopeptidase activity"/>
    <property type="evidence" value="ECO:0007669"/>
    <property type="project" value="InterPro"/>
</dbReference>
<evidence type="ECO:0000256" key="3">
    <source>
        <dbReference type="ARBA" id="ARBA00022692"/>
    </source>
</evidence>
<feature type="transmembrane region" description="Helical" evidence="6">
    <location>
        <begin position="94"/>
        <end position="120"/>
    </location>
</feature>
<dbReference type="AlphaFoldDB" id="A0A1H7YUB2"/>
<gene>
    <name evidence="8" type="ORF">SAMN05192583_0413</name>
</gene>
<dbReference type="Gene3D" id="1.20.120.1220">
    <property type="match status" value="1"/>
</dbReference>
<evidence type="ECO:0000256" key="1">
    <source>
        <dbReference type="ARBA" id="ARBA00004651"/>
    </source>
</evidence>
<evidence type="ECO:0000313" key="9">
    <source>
        <dbReference type="Proteomes" id="UP000199206"/>
    </source>
</evidence>